<gene>
    <name evidence="2" type="ORF">CC84DRAFT_501471</name>
</gene>
<dbReference type="InParanoid" id="A0A177CUU6"/>
<proteinExistence type="predicted"/>
<name>A0A177CUU6_9PLEO</name>
<dbReference type="GeneID" id="28770048"/>
<accession>A0A177CUU6</accession>
<dbReference type="RefSeq" id="XP_018041346.1">
    <property type="nucleotide sequence ID" value="XM_018186562.1"/>
</dbReference>
<organism evidence="2 3">
    <name type="scientific">Paraphaeosphaeria sporulosa</name>
    <dbReference type="NCBI Taxonomy" id="1460663"/>
    <lineage>
        <taxon>Eukaryota</taxon>
        <taxon>Fungi</taxon>
        <taxon>Dikarya</taxon>
        <taxon>Ascomycota</taxon>
        <taxon>Pezizomycotina</taxon>
        <taxon>Dothideomycetes</taxon>
        <taxon>Pleosporomycetidae</taxon>
        <taxon>Pleosporales</taxon>
        <taxon>Massarineae</taxon>
        <taxon>Didymosphaeriaceae</taxon>
        <taxon>Paraphaeosphaeria</taxon>
    </lineage>
</organism>
<keyword evidence="3" id="KW-1185">Reference proteome</keyword>
<evidence type="ECO:0000313" key="3">
    <source>
        <dbReference type="Proteomes" id="UP000077069"/>
    </source>
</evidence>
<feature type="compositionally biased region" description="Polar residues" evidence="1">
    <location>
        <begin position="84"/>
        <end position="97"/>
    </location>
</feature>
<reference evidence="2 3" key="1">
    <citation type="submission" date="2016-05" db="EMBL/GenBank/DDBJ databases">
        <title>Comparative analysis of secretome profiles of manganese(II)-oxidizing ascomycete fungi.</title>
        <authorList>
            <consortium name="DOE Joint Genome Institute"/>
            <person name="Zeiner C.A."/>
            <person name="Purvine S.O."/>
            <person name="Zink E.M."/>
            <person name="Wu S."/>
            <person name="Pasa-Tolic L."/>
            <person name="Chaput D.L."/>
            <person name="Haridas S."/>
            <person name="Grigoriev I.V."/>
            <person name="Santelli C.M."/>
            <person name="Hansel C.M."/>
        </authorList>
    </citation>
    <scope>NUCLEOTIDE SEQUENCE [LARGE SCALE GENOMIC DNA]</scope>
    <source>
        <strain evidence="2 3">AP3s5-JAC2a</strain>
    </source>
</reference>
<evidence type="ECO:0000313" key="2">
    <source>
        <dbReference type="EMBL" id="OAG10981.1"/>
    </source>
</evidence>
<dbReference type="Proteomes" id="UP000077069">
    <property type="component" value="Unassembled WGS sequence"/>
</dbReference>
<dbReference type="EMBL" id="KV441549">
    <property type="protein sequence ID" value="OAG10981.1"/>
    <property type="molecule type" value="Genomic_DNA"/>
</dbReference>
<feature type="region of interest" description="Disordered" evidence="1">
    <location>
        <begin position="63"/>
        <end position="101"/>
    </location>
</feature>
<evidence type="ECO:0000256" key="1">
    <source>
        <dbReference type="SAM" id="MobiDB-lite"/>
    </source>
</evidence>
<protein>
    <submittedName>
        <fullName evidence="2">Uncharacterized protein</fullName>
    </submittedName>
</protein>
<dbReference type="AlphaFoldDB" id="A0A177CUU6"/>
<sequence>MTARNLAAVPAARPRRLTRWQTEDAGSASQMRAVGRIVLCRSYTACPVPERTRSPLHCAFGVASSTSQPPSHAIPMRQPLMQGPRQTRPLSSSQPLNPTHPFYLKRTETQIHGTRTGMFLHLVSSRPAPSCRLHVTHPAPSLPAAPAPSNLASVYRHPHCAISLPLVSSRFPLFA</sequence>